<protein>
    <recommendedName>
        <fullName evidence="3">Asp23/Gls24 family envelope stress response protein</fullName>
    </recommendedName>
</protein>
<dbReference type="RefSeq" id="WP_089773856.1">
    <property type="nucleotide sequence ID" value="NZ_FNTX01000002.1"/>
</dbReference>
<dbReference type="EMBL" id="FNTX01000002">
    <property type="protein sequence ID" value="SEE80652.1"/>
    <property type="molecule type" value="Genomic_DNA"/>
</dbReference>
<keyword evidence="2" id="KW-1185">Reference proteome</keyword>
<proteinExistence type="predicted"/>
<evidence type="ECO:0000313" key="2">
    <source>
        <dbReference type="Proteomes" id="UP000199220"/>
    </source>
</evidence>
<dbReference type="OrthoDB" id="5193877at2"/>
<gene>
    <name evidence="1" type="ORF">SAMN04488554_2986</name>
</gene>
<evidence type="ECO:0008006" key="3">
    <source>
        <dbReference type="Google" id="ProtNLM"/>
    </source>
</evidence>
<dbReference type="AlphaFoldDB" id="A0A1H5LUD3"/>
<evidence type="ECO:0000313" key="1">
    <source>
        <dbReference type="EMBL" id="SEE80652.1"/>
    </source>
</evidence>
<organism evidence="1 2">
    <name type="scientific">Ruania alba</name>
    <dbReference type="NCBI Taxonomy" id="648782"/>
    <lineage>
        <taxon>Bacteria</taxon>
        <taxon>Bacillati</taxon>
        <taxon>Actinomycetota</taxon>
        <taxon>Actinomycetes</taxon>
        <taxon>Micrococcales</taxon>
        <taxon>Ruaniaceae</taxon>
        <taxon>Ruania</taxon>
    </lineage>
</organism>
<reference evidence="2" key="1">
    <citation type="submission" date="2016-10" db="EMBL/GenBank/DDBJ databases">
        <authorList>
            <person name="Varghese N."/>
            <person name="Submissions S."/>
        </authorList>
    </citation>
    <scope>NUCLEOTIDE SEQUENCE [LARGE SCALE GENOMIC DNA]</scope>
    <source>
        <strain evidence="2">DSM 21368</strain>
    </source>
</reference>
<dbReference type="Proteomes" id="UP000199220">
    <property type="component" value="Unassembled WGS sequence"/>
</dbReference>
<dbReference type="STRING" id="648782.SAMN04488554_2986"/>
<accession>A0A1H5LUD3</accession>
<name>A0A1H5LUD3_9MICO</name>
<sequence>MEMRPEELEPPSDLLARAAGELRQLTDDGWVRAERGVLDRVARALRAAPQVRGRHDGGTFLLAGTVLSARVAAEVDRVPGARAFSVHVSTDDGDWLDGVTVALSVAYGTQISAVSAEARRVAAATATAALGVRVTTDQVVVDVVVEDVHLEDGPAE</sequence>